<dbReference type="EMBL" id="MLJW01000204">
    <property type="protein sequence ID" value="OIQ93575.1"/>
    <property type="molecule type" value="Genomic_DNA"/>
</dbReference>
<accession>A0A1J5RNP5</accession>
<gene>
    <name evidence="1" type="ORF">GALL_244230</name>
</gene>
<protein>
    <submittedName>
        <fullName evidence="1">Uncharacterized protein</fullName>
    </submittedName>
</protein>
<evidence type="ECO:0000313" key="1">
    <source>
        <dbReference type="EMBL" id="OIQ93575.1"/>
    </source>
</evidence>
<name>A0A1J5RNP5_9ZZZZ</name>
<organism evidence="1">
    <name type="scientific">mine drainage metagenome</name>
    <dbReference type="NCBI Taxonomy" id="410659"/>
    <lineage>
        <taxon>unclassified sequences</taxon>
        <taxon>metagenomes</taxon>
        <taxon>ecological metagenomes</taxon>
    </lineage>
</organism>
<dbReference type="AlphaFoldDB" id="A0A1J5RNP5"/>
<comment type="caution">
    <text evidence="1">The sequence shown here is derived from an EMBL/GenBank/DDBJ whole genome shotgun (WGS) entry which is preliminary data.</text>
</comment>
<proteinExistence type="predicted"/>
<reference evidence="1" key="1">
    <citation type="submission" date="2016-10" db="EMBL/GenBank/DDBJ databases">
        <title>Sequence of Gallionella enrichment culture.</title>
        <authorList>
            <person name="Poehlein A."/>
            <person name="Muehling M."/>
            <person name="Daniel R."/>
        </authorList>
    </citation>
    <scope>NUCLEOTIDE SEQUENCE</scope>
</reference>
<sequence length="87" mass="9823">MTIGAVHRSPEKIVKATPIWRGQRESTTERLRDKRPQCAARSGCCFHWLFEPSQQCALFLRNVCAEIKPLSGLETPHIVKLGHDAGR</sequence>